<dbReference type="Pfam" id="PF08654">
    <property type="entry name" value="DASH_Dad2"/>
    <property type="match status" value="1"/>
</dbReference>
<sequence>MNNPIPNEQNSKMPTAKNLSSSSSDYAVQQQRITRAAKLELLREKTTELEELTRIKDLSAQLGQHFDRLANNVQGLSEGAQDVSNVVGNWDYVFGTMGLMNTDSGPGSRNPTIVNLPIMSNTKNN</sequence>
<comment type="caution">
    <text evidence="2">The sequence shown here is derived from an EMBL/GenBank/DDBJ whole genome shotgun (WGS) entry which is preliminary data.</text>
</comment>
<organism evidence="2 3">
    <name type="scientific">Absidia repens</name>
    <dbReference type="NCBI Taxonomy" id="90262"/>
    <lineage>
        <taxon>Eukaryota</taxon>
        <taxon>Fungi</taxon>
        <taxon>Fungi incertae sedis</taxon>
        <taxon>Mucoromycota</taxon>
        <taxon>Mucoromycotina</taxon>
        <taxon>Mucoromycetes</taxon>
        <taxon>Mucorales</taxon>
        <taxon>Cunninghamellaceae</taxon>
        <taxon>Absidia</taxon>
    </lineage>
</organism>
<evidence type="ECO:0000256" key="1">
    <source>
        <dbReference type="SAM" id="MobiDB-lite"/>
    </source>
</evidence>
<dbReference type="Proteomes" id="UP000193560">
    <property type="component" value="Unassembled WGS sequence"/>
</dbReference>
<dbReference type="EMBL" id="MCGE01000037">
    <property type="protein sequence ID" value="ORZ06898.1"/>
    <property type="molecule type" value="Genomic_DNA"/>
</dbReference>
<evidence type="ECO:0000313" key="3">
    <source>
        <dbReference type="Proteomes" id="UP000193560"/>
    </source>
</evidence>
<feature type="region of interest" description="Disordered" evidence="1">
    <location>
        <begin position="1"/>
        <end position="27"/>
    </location>
</feature>
<dbReference type="GO" id="GO:0000278">
    <property type="term" value="P:mitotic cell cycle"/>
    <property type="evidence" value="ECO:0007669"/>
    <property type="project" value="InterPro"/>
</dbReference>
<reference evidence="2 3" key="1">
    <citation type="submission" date="2016-07" db="EMBL/GenBank/DDBJ databases">
        <title>Pervasive Adenine N6-methylation of Active Genes in Fungi.</title>
        <authorList>
            <consortium name="DOE Joint Genome Institute"/>
            <person name="Mondo S.J."/>
            <person name="Dannebaum R.O."/>
            <person name="Kuo R.C."/>
            <person name="Labutti K."/>
            <person name="Haridas S."/>
            <person name="Kuo A."/>
            <person name="Salamov A."/>
            <person name="Ahrendt S.R."/>
            <person name="Lipzen A."/>
            <person name="Sullivan W."/>
            <person name="Andreopoulos W.B."/>
            <person name="Clum A."/>
            <person name="Lindquist E."/>
            <person name="Daum C."/>
            <person name="Ramamoorthy G.K."/>
            <person name="Gryganskyi A."/>
            <person name="Culley D."/>
            <person name="Magnuson J.K."/>
            <person name="James T.Y."/>
            <person name="O'Malley M.A."/>
            <person name="Stajich J.E."/>
            <person name="Spatafora J.W."/>
            <person name="Visel A."/>
            <person name="Grigoriev I.V."/>
        </authorList>
    </citation>
    <scope>NUCLEOTIDE SEQUENCE [LARGE SCALE GENOMIC DNA]</scope>
    <source>
        <strain evidence="2 3">NRRL 1336</strain>
    </source>
</reference>
<name>A0A1X2I0X8_9FUNG</name>
<accession>A0A1X2I0X8</accession>
<dbReference type="GO" id="GO:0072686">
    <property type="term" value="C:mitotic spindle"/>
    <property type="evidence" value="ECO:0007669"/>
    <property type="project" value="InterPro"/>
</dbReference>
<dbReference type="OrthoDB" id="2284044at2759"/>
<keyword evidence="3" id="KW-1185">Reference proteome</keyword>
<dbReference type="InterPro" id="IPR013963">
    <property type="entry name" value="DASH_Dad2"/>
</dbReference>
<gene>
    <name evidence="2" type="ORF">BCR42DRAFT_456232</name>
</gene>
<proteinExistence type="predicted"/>
<dbReference type="GO" id="GO:0042729">
    <property type="term" value="C:DASH complex"/>
    <property type="evidence" value="ECO:0007669"/>
    <property type="project" value="InterPro"/>
</dbReference>
<dbReference type="AlphaFoldDB" id="A0A1X2I0X8"/>
<evidence type="ECO:0000313" key="2">
    <source>
        <dbReference type="EMBL" id="ORZ06898.1"/>
    </source>
</evidence>
<protein>
    <submittedName>
        <fullName evidence="2">Uncharacterized protein</fullName>
    </submittedName>
</protein>